<dbReference type="Proteomes" id="UP001501588">
    <property type="component" value="Unassembled WGS sequence"/>
</dbReference>
<sequence>MERREVGFVAPGEVGGQPEADAGPFGPVEVDQYVFERHLFPPARPPAAVWGGLSTGGHGADHRAGPH</sequence>
<feature type="region of interest" description="Disordered" evidence="1">
    <location>
        <begin position="1"/>
        <end position="25"/>
    </location>
</feature>
<name>A0ABP3PMZ8_9PROT</name>
<keyword evidence="3" id="KW-1185">Reference proteome</keyword>
<accession>A0ABP3PMZ8</accession>
<protein>
    <submittedName>
        <fullName evidence="2">Uncharacterized protein</fullName>
    </submittedName>
</protein>
<dbReference type="EMBL" id="BAAAFZ010000006">
    <property type="protein sequence ID" value="GAA0568039.1"/>
    <property type="molecule type" value="Genomic_DNA"/>
</dbReference>
<proteinExistence type="predicted"/>
<reference evidence="3" key="1">
    <citation type="journal article" date="2019" name="Int. J. Syst. Evol. Microbiol.">
        <title>The Global Catalogue of Microorganisms (GCM) 10K type strain sequencing project: providing services to taxonomists for standard genome sequencing and annotation.</title>
        <authorList>
            <consortium name="The Broad Institute Genomics Platform"/>
            <consortium name="The Broad Institute Genome Sequencing Center for Infectious Disease"/>
            <person name="Wu L."/>
            <person name="Ma J."/>
        </authorList>
    </citation>
    <scope>NUCLEOTIDE SEQUENCE [LARGE SCALE GENOMIC DNA]</scope>
    <source>
        <strain evidence="3">JCM 9933</strain>
    </source>
</reference>
<evidence type="ECO:0000313" key="2">
    <source>
        <dbReference type="EMBL" id="GAA0568039.1"/>
    </source>
</evidence>
<evidence type="ECO:0000313" key="3">
    <source>
        <dbReference type="Proteomes" id="UP001501588"/>
    </source>
</evidence>
<comment type="caution">
    <text evidence="2">The sequence shown here is derived from an EMBL/GenBank/DDBJ whole genome shotgun (WGS) entry which is preliminary data.</text>
</comment>
<organism evidence="2 3">
    <name type="scientific">Craurococcus roseus</name>
    <dbReference type="NCBI Taxonomy" id="77585"/>
    <lineage>
        <taxon>Bacteria</taxon>
        <taxon>Pseudomonadati</taxon>
        <taxon>Pseudomonadota</taxon>
        <taxon>Alphaproteobacteria</taxon>
        <taxon>Acetobacterales</taxon>
        <taxon>Acetobacteraceae</taxon>
        <taxon>Craurococcus</taxon>
    </lineage>
</organism>
<evidence type="ECO:0000256" key="1">
    <source>
        <dbReference type="SAM" id="MobiDB-lite"/>
    </source>
</evidence>
<gene>
    <name evidence="2" type="ORF">GCM10009416_02570</name>
</gene>